<dbReference type="SUPFAM" id="SSF50156">
    <property type="entry name" value="PDZ domain-like"/>
    <property type="match status" value="1"/>
</dbReference>
<dbReference type="InterPro" id="IPR036034">
    <property type="entry name" value="PDZ_sf"/>
</dbReference>
<evidence type="ECO:0000313" key="2">
    <source>
        <dbReference type="EMBL" id="SDX17714.1"/>
    </source>
</evidence>
<proteinExistence type="predicted"/>
<dbReference type="InterPro" id="IPR041489">
    <property type="entry name" value="PDZ_6"/>
</dbReference>
<comment type="caution">
    <text evidence="2">The sequence shown here is derived from an EMBL/GenBank/DDBJ whole genome shotgun (WGS) entry which is preliminary data.</text>
</comment>
<dbReference type="Gene3D" id="2.30.42.10">
    <property type="match status" value="1"/>
</dbReference>
<dbReference type="Pfam" id="PF17820">
    <property type="entry name" value="PDZ_6"/>
    <property type="match status" value="1"/>
</dbReference>
<dbReference type="Proteomes" id="UP000198711">
    <property type="component" value="Unassembled WGS sequence"/>
</dbReference>
<dbReference type="SMART" id="SM00228">
    <property type="entry name" value="PDZ"/>
    <property type="match status" value="1"/>
</dbReference>
<accession>A0A8X8IFX7</accession>
<sequence>MKKGVLALVFFLYYLAAAAQVNAFGLLYGQGRGEGDPFTKRYVITSVYPGSPAARAGIMVGDEIVSVNGTAVLNKTTEEVRNLFAPERAEIKIMRNNEEYIGTFEKANLDIDTAFLADVDQLTKQADSNFSLLKGQEREEGLVYDSKIQLATGYRTVLKKHLMFKQYDLFGVLYSGDSRREAEKVYNKYEKQLSYYWGSRAYSQKYRSSDTTFLQQTYFSKKLLNGYEMYRTTLAAYISQQTHQYEVALVIEGGPKPVCTFVKPDTAQTAKDFRETLQYLLLSFNNSKAVENIAGEVLPNDSTSYQSKYCFNHATSCYLLNDTYDQANDTIHNQRKYHFSAEYKWLNAKQADSLFNGLYTAISNSLNGGYVRYEKAGELAQLLNKKNVVFAADRDHLMPSKEHFISLYLDDNKNNDYTVRIEIE</sequence>
<dbReference type="EMBL" id="FNNO01000010">
    <property type="protein sequence ID" value="SDX17714.1"/>
    <property type="molecule type" value="Genomic_DNA"/>
</dbReference>
<protein>
    <submittedName>
        <fullName evidence="2">PDZ domain-containing protein</fullName>
    </submittedName>
</protein>
<feature type="domain" description="PDZ" evidence="1">
    <location>
        <begin position="12"/>
        <end position="99"/>
    </location>
</feature>
<dbReference type="RefSeq" id="WP_092724267.1">
    <property type="nucleotide sequence ID" value="NZ_FNNO01000010.1"/>
</dbReference>
<dbReference type="PROSITE" id="PS50106">
    <property type="entry name" value="PDZ"/>
    <property type="match status" value="1"/>
</dbReference>
<dbReference type="InterPro" id="IPR001478">
    <property type="entry name" value="PDZ"/>
</dbReference>
<name>A0A8X8IFX7_9BACT</name>
<evidence type="ECO:0000259" key="1">
    <source>
        <dbReference type="PROSITE" id="PS50106"/>
    </source>
</evidence>
<reference evidence="2 3" key="1">
    <citation type="submission" date="2016-10" db="EMBL/GenBank/DDBJ databases">
        <authorList>
            <person name="Varghese N."/>
            <person name="Submissions S."/>
        </authorList>
    </citation>
    <scope>NUCLEOTIDE SEQUENCE [LARGE SCALE GENOMIC DNA]</scope>
    <source>
        <strain evidence="2 3">DSM 25353</strain>
    </source>
</reference>
<gene>
    <name evidence="2" type="ORF">SAMN05444410_11049</name>
</gene>
<organism evidence="2 3">
    <name type="scientific">Hydrobacter penzbergensis</name>
    <dbReference type="NCBI Taxonomy" id="1235997"/>
    <lineage>
        <taxon>Bacteria</taxon>
        <taxon>Pseudomonadati</taxon>
        <taxon>Bacteroidota</taxon>
        <taxon>Chitinophagia</taxon>
        <taxon>Chitinophagales</taxon>
        <taxon>Chitinophagaceae</taxon>
        <taxon>Hydrobacter</taxon>
    </lineage>
</organism>
<dbReference type="AlphaFoldDB" id="A0A8X8IFX7"/>
<evidence type="ECO:0000313" key="3">
    <source>
        <dbReference type="Proteomes" id="UP000198711"/>
    </source>
</evidence>
<keyword evidence="3" id="KW-1185">Reference proteome</keyword>